<name>A0AAE6UID8_EHRRU</name>
<keyword evidence="2" id="KW-1185">Reference proteome</keyword>
<dbReference type="EMBL" id="CP033455">
    <property type="protein sequence ID" value="QGR03434.1"/>
    <property type="molecule type" value="Genomic_DNA"/>
</dbReference>
<accession>A0AAE6UID8</accession>
<reference evidence="1 2" key="1">
    <citation type="submission" date="2018-10" db="EMBL/GenBank/DDBJ databases">
        <title>Propagation and draft genome sequences of three atypical Erhlichia ruminantium isolates.</title>
        <authorList>
            <person name="Liebenberg J."/>
            <person name="Steyn H."/>
            <person name="Josemans A."/>
            <person name="Zweygarth E."/>
        </authorList>
    </citation>
    <scope>NUCLEOTIDE SEQUENCE [LARGE SCALE GENOMIC DNA]</scope>
    <source>
        <strain evidence="1 2">Omatjenne</strain>
    </source>
</reference>
<dbReference type="RefSeq" id="WP_158406613.1">
    <property type="nucleotide sequence ID" value="NZ_CP033455.1"/>
</dbReference>
<dbReference type="InterPro" id="IPR021387">
    <property type="entry name" value="DUF3023"/>
</dbReference>
<proteinExistence type="predicted"/>
<gene>
    <name evidence="1" type="ORF">EDL80_02485</name>
</gene>
<dbReference type="AlphaFoldDB" id="A0AAE6UID8"/>
<sequence>MPHNKIVKIVNKTLCSKIDLLTDVRIRRCYCIGNTVNSDKSLRVYIDKTHKNKQPPILPDGQSLFLLTLAVPTDILKNDYHLRRAFLLSNEESQRKYINVKVCFLIDGKNLESFRCNVLSLQKPACNYLVKYGTSLFARPLINCFHTYKCDEYYCLVRVIGLQADFIIDESEKEKLYLYGKKYCYKIFSHMHNKSFDGNVLSAIQEDSGTEEEQPVKELVETCVESLSLGKNV</sequence>
<organism evidence="1 2">
    <name type="scientific">Ehrlichia ruminantium</name>
    <name type="common">heartwater rickettsia</name>
    <name type="synonym">Cowdria ruminantium</name>
    <dbReference type="NCBI Taxonomy" id="779"/>
    <lineage>
        <taxon>Bacteria</taxon>
        <taxon>Pseudomonadati</taxon>
        <taxon>Pseudomonadota</taxon>
        <taxon>Alphaproteobacteria</taxon>
        <taxon>Rickettsiales</taxon>
        <taxon>Anaplasmataceae</taxon>
        <taxon>Ehrlichia</taxon>
    </lineage>
</organism>
<evidence type="ECO:0000313" key="1">
    <source>
        <dbReference type="EMBL" id="QGR03434.1"/>
    </source>
</evidence>
<dbReference type="Proteomes" id="UP000422822">
    <property type="component" value="Chromosome"/>
</dbReference>
<dbReference type="Pfam" id="PF11224">
    <property type="entry name" value="DUF3023"/>
    <property type="match status" value="1"/>
</dbReference>
<evidence type="ECO:0000313" key="2">
    <source>
        <dbReference type="Proteomes" id="UP000422822"/>
    </source>
</evidence>
<protein>
    <submittedName>
        <fullName evidence="1">DUF3023 domain-containing protein</fullName>
    </submittedName>
</protein>